<protein>
    <submittedName>
        <fullName evidence="1">Uncharacterized protein</fullName>
    </submittedName>
</protein>
<proteinExistence type="predicted"/>
<accession>A0A9W8EHF5</accession>
<gene>
    <name evidence="1" type="ORF">H4R26_004586</name>
</gene>
<dbReference type="EMBL" id="JANBQF010000522">
    <property type="protein sequence ID" value="KAJ2000509.1"/>
    <property type="molecule type" value="Genomic_DNA"/>
</dbReference>
<feature type="non-terminal residue" evidence="1">
    <location>
        <position position="147"/>
    </location>
</feature>
<dbReference type="Proteomes" id="UP001150907">
    <property type="component" value="Unassembled WGS sequence"/>
</dbReference>
<reference evidence="1" key="1">
    <citation type="submission" date="2022-07" db="EMBL/GenBank/DDBJ databases">
        <title>Phylogenomic reconstructions and comparative analyses of Kickxellomycotina fungi.</title>
        <authorList>
            <person name="Reynolds N.K."/>
            <person name="Stajich J.E."/>
            <person name="Barry K."/>
            <person name="Grigoriev I.V."/>
            <person name="Crous P."/>
            <person name="Smith M.E."/>
        </authorList>
    </citation>
    <scope>NUCLEOTIDE SEQUENCE</scope>
    <source>
        <strain evidence="1">IMI 214461</strain>
    </source>
</reference>
<organism evidence="1 2">
    <name type="scientific">Coemansia thaxteri</name>
    <dbReference type="NCBI Taxonomy" id="2663907"/>
    <lineage>
        <taxon>Eukaryota</taxon>
        <taxon>Fungi</taxon>
        <taxon>Fungi incertae sedis</taxon>
        <taxon>Zoopagomycota</taxon>
        <taxon>Kickxellomycotina</taxon>
        <taxon>Kickxellomycetes</taxon>
        <taxon>Kickxellales</taxon>
        <taxon>Kickxellaceae</taxon>
        <taxon>Coemansia</taxon>
    </lineage>
</organism>
<evidence type="ECO:0000313" key="2">
    <source>
        <dbReference type="Proteomes" id="UP001150907"/>
    </source>
</evidence>
<comment type="caution">
    <text evidence="1">The sequence shown here is derived from an EMBL/GenBank/DDBJ whole genome shotgun (WGS) entry which is preliminary data.</text>
</comment>
<keyword evidence="2" id="KW-1185">Reference proteome</keyword>
<dbReference type="AlphaFoldDB" id="A0A9W8EHF5"/>
<name>A0A9W8EHF5_9FUNG</name>
<evidence type="ECO:0000313" key="1">
    <source>
        <dbReference type="EMBL" id="KAJ2000509.1"/>
    </source>
</evidence>
<dbReference type="OrthoDB" id="5592435at2759"/>
<sequence>MSNPALADTTETLRYLAIGLGAALGTYRVLSHILEQTSYELSHSQQSEKKRSRRNAWYGGISGFYGTSATGPAPGVDVSLSTDALSQLALKSGYRLRKASAELMFDNAMSPEMLALIIKTASDDSNSEMRLRVVRLIQAIVQSSTRR</sequence>